<feature type="compositionally biased region" description="Polar residues" evidence="1">
    <location>
        <begin position="561"/>
        <end position="573"/>
    </location>
</feature>
<evidence type="ECO:0000313" key="3">
    <source>
        <dbReference type="Proteomes" id="UP000275078"/>
    </source>
</evidence>
<gene>
    <name evidence="2" type="ORF">BJ508DRAFT_412077</name>
</gene>
<protein>
    <recommendedName>
        <fullName evidence="4">Altered inheritance of mitochondria protein 21</fullName>
    </recommendedName>
</protein>
<feature type="region of interest" description="Disordered" evidence="1">
    <location>
        <begin position="772"/>
        <end position="1037"/>
    </location>
</feature>
<feature type="compositionally biased region" description="Basic and acidic residues" evidence="1">
    <location>
        <begin position="990"/>
        <end position="1017"/>
    </location>
</feature>
<dbReference type="Proteomes" id="UP000275078">
    <property type="component" value="Unassembled WGS sequence"/>
</dbReference>
<feature type="compositionally biased region" description="Basic and acidic residues" evidence="1">
    <location>
        <begin position="866"/>
        <end position="890"/>
    </location>
</feature>
<reference evidence="2 3" key="1">
    <citation type="journal article" date="2018" name="Nat. Ecol. Evol.">
        <title>Pezizomycetes genomes reveal the molecular basis of ectomycorrhizal truffle lifestyle.</title>
        <authorList>
            <person name="Murat C."/>
            <person name="Payen T."/>
            <person name="Noel B."/>
            <person name="Kuo A."/>
            <person name="Morin E."/>
            <person name="Chen J."/>
            <person name="Kohler A."/>
            <person name="Krizsan K."/>
            <person name="Balestrini R."/>
            <person name="Da Silva C."/>
            <person name="Montanini B."/>
            <person name="Hainaut M."/>
            <person name="Levati E."/>
            <person name="Barry K.W."/>
            <person name="Belfiori B."/>
            <person name="Cichocki N."/>
            <person name="Clum A."/>
            <person name="Dockter R.B."/>
            <person name="Fauchery L."/>
            <person name="Guy J."/>
            <person name="Iotti M."/>
            <person name="Le Tacon F."/>
            <person name="Lindquist E.A."/>
            <person name="Lipzen A."/>
            <person name="Malagnac F."/>
            <person name="Mello A."/>
            <person name="Molinier V."/>
            <person name="Miyauchi S."/>
            <person name="Poulain J."/>
            <person name="Riccioni C."/>
            <person name="Rubini A."/>
            <person name="Sitrit Y."/>
            <person name="Splivallo R."/>
            <person name="Traeger S."/>
            <person name="Wang M."/>
            <person name="Zifcakova L."/>
            <person name="Wipf D."/>
            <person name="Zambonelli A."/>
            <person name="Paolocci F."/>
            <person name="Nowrousian M."/>
            <person name="Ottonello S."/>
            <person name="Baldrian P."/>
            <person name="Spatafora J.W."/>
            <person name="Henrissat B."/>
            <person name="Nagy L.G."/>
            <person name="Aury J.M."/>
            <person name="Wincker P."/>
            <person name="Grigoriev I.V."/>
            <person name="Bonfante P."/>
            <person name="Martin F.M."/>
        </authorList>
    </citation>
    <scope>NUCLEOTIDE SEQUENCE [LARGE SCALE GENOMIC DNA]</scope>
    <source>
        <strain evidence="2 3">RN42</strain>
    </source>
</reference>
<feature type="compositionally biased region" description="Basic residues" evidence="1">
    <location>
        <begin position="699"/>
        <end position="708"/>
    </location>
</feature>
<dbReference type="AlphaFoldDB" id="A0A3N4IUM2"/>
<feature type="region of interest" description="Disordered" evidence="1">
    <location>
        <begin position="1"/>
        <end position="153"/>
    </location>
</feature>
<feature type="region of interest" description="Disordered" evidence="1">
    <location>
        <begin position="222"/>
        <end position="730"/>
    </location>
</feature>
<feature type="compositionally biased region" description="Polar residues" evidence="1">
    <location>
        <begin position="93"/>
        <end position="102"/>
    </location>
</feature>
<feature type="compositionally biased region" description="Low complexity" evidence="1">
    <location>
        <begin position="915"/>
        <end position="929"/>
    </location>
</feature>
<dbReference type="Pfam" id="PF11489">
    <property type="entry name" value="Aim21"/>
    <property type="match status" value="1"/>
</dbReference>
<feature type="compositionally biased region" description="Polar residues" evidence="1">
    <location>
        <begin position="504"/>
        <end position="520"/>
    </location>
</feature>
<feature type="compositionally biased region" description="Basic and acidic residues" evidence="1">
    <location>
        <begin position="941"/>
        <end position="951"/>
    </location>
</feature>
<feature type="compositionally biased region" description="Acidic residues" evidence="1">
    <location>
        <begin position="375"/>
        <end position="384"/>
    </location>
</feature>
<dbReference type="OrthoDB" id="5386574at2759"/>
<sequence>MSAPSELTPSIPPRPARSKTPVDTANAAPEAEAPSGANMPSIPPRPPRRPGMTPTVSSDQTPQQFATISPSVELQQPFPVSSVNKPDAEGLRKQTTATSSELGESRTVSRSESRSASSLGNYETGIPKIGSRVPMHPNAGDVQAPTPTGSKFNKNALKDVYKQQNYGEYAKTGSVERIERNNLARSAIDLNEIVEKARGGSGVGTRPDAQPVPDEDMAYLASDDFTSRMMSPEPAADEQNGRSSSHHRDVIHIDPHDARRSQATTPTPFHHASRPHSRAPSRLTDRDLLEDDEDYLDEKSGTPILASDEVHKSRSSPGTPYVPRAMSPAPVETDKKDAAPTQATAQESDTEEVEKNSLGGGYTPLKKDEDHEPLFPDEEDEEVDSKEAEKPAEPDTKATRPGIRVLRNEKARFPSQDVWEDAPEYSNLETVVSDPGEKRRTGEEEQDEESSRLPVVPRRGHSRRPSAEGVKSAVGYPHQAHEEAYPQDGRSSDRVPVAHKSHVSIPQSSLRPDSSKTGSKTKQRFPSADVWEDAPDSQMLSATVTPAPPEQQQDDEPPSPVENQKSPVESQKSPAEIQKSPIENQKTPILHQPPSIPKRETSPEKPRERPPPPTKPKPPTIPPRPAKKLIPPPPPTEKPKPAVPPKQPGKLLKTSFLGDLNSRLAKGPAALLGLKKEEKPSEPEEPPKSEEPLADIRKSRAKGPRGRKPPTAPTTSILKESSSGSGERPRYVGVWTIYEADDNGNPIAGTGITKPMTLSEIEKMLADKSRKQVDFVLPEAKTEKSAPEQPSEKPEEQVPKVEESPKTEEVPEPENVPKDEVALKEEAVEAEKAQTEEEPALVSASEPTSTPAEKDTEQNLPLTSDFPEKEVQEKKNTVVDQAEEKIKEEETAQESAPVVPAEPTRVEAAAVQDETPAAAPSDADATAAAVPIPSTTPAQDEALKEEPETVHEPAVQEAAVCAKPFQEPVKLEEPPVLSASSETPAVPAGEESKVLGEEKELGQGGRQDEPEEEKKTLVEATAGPGVEVDGRKREEAM</sequence>
<feature type="compositionally biased region" description="Basic and acidic residues" evidence="1">
    <location>
        <begin position="780"/>
        <end position="835"/>
    </location>
</feature>
<feature type="compositionally biased region" description="Low complexity" evidence="1">
    <location>
        <begin position="664"/>
        <end position="673"/>
    </location>
</feature>
<name>A0A3N4IUM2_ASCIM</name>
<feature type="compositionally biased region" description="Polar residues" evidence="1">
    <location>
        <begin position="713"/>
        <end position="725"/>
    </location>
</feature>
<feature type="compositionally biased region" description="Basic and acidic residues" evidence="1">
    <location>
        <begin position="674"/>
        <end position="698"/>
    </location>
</feature>
<feature type="compositionally biased region" description="Basic and acidic residues" evidence="1">
    <location>
        <begin position="1028"/>
        <end position="1037"/>
    </location>
</feature>
<accession>A0A3N4IUM2</accession>
<feature type="compositionally biased region" description="Basic and acidic residues" evidence="1">
    <location>
        <begin position="103"/>
        <end position="113"/>
    </location>
</feature>
<evidence type="ECO:0000256" key="1">
    <source>
        <dbReference type="SAM" id="MobiDB-lite"/>
    </source>
</evidence>
<feature type="compositionally biased region" description="Pro residues" evidence="1">
    <location>
        <begin position="611"/>
        <end position="647"/>
    </location>
</feature>
<evidence type="ECO:0008006" key="4">
    <source>
        <dbReference type="Google" id="ProtNLM"/>
    </source>
</evidence>
<feature type="compositionally biased region" description="Polar residues" evidence="1">
    <location>
        <begin position="54"/>
        <end position="84"/>
    </location>
</feature>
<dbReference type="STRING" id="1160509.A0A3N4IUM2"/>
<evidence type="ECO:0000313" key="2">
    <source>
        <dbReference type="EMBL" id="RPA85294.1"/>
    </source>
</evidence>
<feature type="compositionally biased region" description="Basic and acidic residues" evidence="1">
    <location>
        <begin position="597"/>
        <end position="610"/>
    </location>
</feature>
<keyword evidence="3" id="KW-1185">Reference proteome</keyword>
<organism evidence="2 3">
    <name type="scientific">Ascobolus immersus RN42</name>
    <dbReference type="NCBI Taxonomy" id="1160509"/>
    <lineage>
        <taxon>Eukaryota</taxon>
        <taxon>Fungi</taxon>
        <taxon>Dikarya</taxon>
        <taxon>Ascomycota</taxon>
        <taxon>Pezizomycotina</taxon>
        <taxon>Pezizomycetes</taxon>
        <taxon>Pezizales</taxon>
        <taxon>Ascobolaceae</taxon>
        <taxon>Ascobolus</taxon>
    </lineage>
</organism>
<feature type="compositionally biased region" description="Basic and acidic residues" evidence="1">
    <location>
        <begin position="385"/>
        <end position="398"/>
    </location>
</feature>
<dbReference type="EMBL" id="ML119654">
    <property type="protein sequence ID" value="RPA85294.1"/>
    <property type="molecule type" value="Genomic_DNA"/>
</dbReference>
<feature type="compositionally biased region" description="Basic and acidic residues" evidence="1">
    <location>
        <begin position="365"/>
        <end position="374"/>
    </location>
</feature>
<feature type="compositionally biased region" description="Basic and acidic residues" evidence="1">
    <location>
        <begin position="246"/>
        <end position="260"/>
    </location>
</feature>
<dbReference type="InterPro" id="IPR021582">
    <property type="entry name" value="Aim21"/>
</dbReference>
<proteinExistence type="predicted"/>